<evidence type="ECO:0000256" key="1">
    <source>
        <dbReference type="SAM" id="MobiDB-lite"/>
    </source>
</evidence>
<organism evidence="2">
    <name type="scientific">uncultured Nocardioides sp</name>
    <dbReference type="NCBI Taxonomy" id="198441"/>
    <lineage>
        <taxon>Bacteria</taxon>
        <taxon>Bacillati</taxon>
        <taxon>Actinomycetota</taxon>
        <taxon>Actinomycetes</taxon>
        <taxon>Propionibacteriales</taxon>
        <taxon>Nocardioidaceae</taxon>
        <taxon>Nocardioides</taxon>
        <taxon>environmental samples</taxon>
    </lineage>
</organism>
<feature type="region of interest" description="Disordered" evidence="1">
    <location>
        <begin position="1"/>
        <end position="172"/>
    </location>
</feature>
<feature type="compositionally biased region" description="Low complexity" evidence="1">
    <location>
        <begin position="10"/>
        <end position="24"/>
    </location>
</feature>
<reference evidence="2" key="1">
    <citation type="submission" date="2020-02" db="EMBL/GenBank/DDBJ databases">
        <authorList>
            <person name="Meier V. D."/>
        </authorList>
    </citation>
    <scope>NUCLEOTIDE SEQUENCE</scope>
    <source>
        <strain evidence="2">AVDCRST_MAG60</strain>
    </source>
</reference>
<feature type="non-terminal residue" evidence="2">
    <location>
        <position position="1"/>
    </location>
</feature>
<feature type="compositionally biased region" description="Basic residues" evidence="1">
    <location>
        <begin position="147"/>
        <end position="160"/>
    </location>
</feature>
<dbReference type="AlphaFoldDB" id="A0A6J4N083"/>
<feature type="compositionally biased region" description="Low complexity" evidence="1">
    <location>
        <begin position="161"/>
        <end position="172"/>
    </location>
</feature>
<dbReference type="EMBL" id="CADCUN010000007">
    <property type="protein sequence ID" value="CAA9371055.1"/>
    <property type="molecule type" value="Genomic_DNA"/>
</dbReference>
<protein>
    <submittedName>
        <fullName evidence="2">Putative membrane protein</fullName>
    </submittedName>
</protein>
<evidence type="ECO:0000313" key="2">
    <source>
        <dbReference type="EMBL" id="CAA9371055.1"/>
    </source>
</evidence>
<feature type="non-terminal residue" evidence="2">
    <location>
        <position position="172"/>
    </location>
</feature>
<sequence length="172" mass="18163">WGFLEAAQPSASCSRPSVGCSSSPDWPRSSCQDPGCWESSPVSPCCPSSTSGPNGVLSPSASEPSAVLRKGWRPGRGSWPRCSARSSWQPAGSCGSSVRPRRRGGRSRSPGGCPAVSGQPSPRSPPRRSRWPSSSTATSVSTDIPRRSRPSRGARARRLPRSATSRAASRFR</sequence>
<proteinExistence type="predicted"/>
<feature type="compositionally biased region" description="Low complexity" evidence="1">
    <location>
        <begin position="39"/>
        <end position="53"/>
    </location>
</feature>
<name>A0A6J4N083_9ACTN</name>
<accession>A0A6J4N083</accession>
<gene>
    <name evidence="2" type="ORF">AVDCRST_MAG60-61</name>
</gene>